<feature type="transmembrane region" description="Helical" evidence="6">
    <location>
        <begin position="270"/>
        <end position="294"/>
    </location>
</feature>
<keyword evidence="5 6" id="KW-0472">Membrane</keyword>
<protein>
    <submittedName>
        <fullName evidence="9">ABC transporter permease</fullName>
    </submittedName>
</protein>
<feature type="transmembrane region" description="Helical" evidence="6">
    <location>
        <begin position="413"/>
        <end position="430"/>
    </location>
</feature>
<evidence type="ECO:0000313" key="10">
    <source>
        <dbReference type="Proteomes" id="UP001172082"/>
    </source>
</evidence>
<feature type="transmembrane region" description="Helical" evidence="6">
    <location>
        <begin position="35"/>
        <end position="55"/>
    </location>
</feature>
<feature type="domain" description="ABC3 transporter permease C-terminal" evidence="7">
    <location>
        <begin position="273"/>
        <end position="392"/>
    </location>
</feature>
<dbReference type="EMBL" id="JAUJEA010000002">
    <property type="protein sequence ID" value="MDN5201326.1"/>
    <property type="molecule type" value="Genomic_DNA"/>
</dbReference>
<dbReference type="PANTHER" id="PTHR30287">
    <property type="entry name" value="MEMBRANE COMPONENT OF PREDICTED ABC SUPERFAMILY METABOLITE UPTAKE TRANSPORTER"/>
    <property type="match status" value="1"/>
</dbReference>
<dbReference type="InterPro" id="IPR003838">
    <property type="entry name" value="ABC3_permease_C"/>
</dbReference>
<feature type="transmembrane region" description="Helical" evidence="6">
    <location>
        <begin position="782"/>
        <end position="808"/>
    </location>
</feature>
<dbReference type="Proteomes" id="UP001172082">
    <property type="component" value="Unassembled WGS sequence"/>
</dbReference>
<dbReference type="PANTHER" id="PTHR30287:SF1">
    <property type="entry name" value="INNER MEMBRANE PROTEIN"/>
    <property type="match status" value="1"/>
</dbReference>
<dbReference type="Pfam" id="PF02687">
    <property type="entry name" value="FtsX"/>
    <property type="match status" value="2"/>
</dbReference>
<evidence type="ECO:0000256" key="1">
    <source>
        <dbReference type="ARBA" id="ARBA00004651"/>
    </source>
</evidence>
<feature type="transmembrane region" description="Helical" evidence="6">
    <location>
        <begin position="360"/>
        <end position="385"/>
    </location>
</feature>
<evidence type="ECO:0000256" key="5">
    <source>
        <dbReference type="ARBA" id="ARBA00023136"/>
    </source>
</evidence>
<evidence type="ECO:0000256" key="2">
    <source>
        <dbReference type="ARBA" id="ARBA00022475"/>
    </source>
</evidence>
<reference evidence="9" key="1">
    <citation type="submission" date="2023-06" db="EMBL/GenBank/DDBJ databases">
        <title>Genomic of Parafulvivirga corallium.</title>
        <authorList>
            <person name="Wang G."/>
        </authorList>
    </citation>
    <scope>NUCLEOTIDE SEQUENCE</scope>
    <source>
        <strain evidence="9">BMA10</strain>
    </source>
</reference>
<dbReference type="RefSeq" id="WP_346751352.1">
    <property type="nucleotide sequence ID" value="NZ_JAUJEA010000002.1"/>
</dbReference>
<feature type="transmembrane region" description="Helical" evidence="6">
    <location>
        <begin position="436"/>
        <end position="464"/>
    </location>
</feature>
<comment type="subcellular location">
    <subcellularLocation>
        <location evidence="1">Cell membrane</location>
        <topology evidence="1">Multi-pass membrane protein</topology>
    </subcellularLocation>
</comment>
<dbReference type="InterPro" id="IPR038766">
    <property type="entry name" value="Membrane_comp_ABC_pdt"/>
</dbReference>
<feature type="transmembrane region" description="Helical" evidence="6">
    <location>
        <begin position="820"/>
        <end position="837"/>
    </location>
</feature>
<keyword evidence="3 6" id="KW-0812">Transmembrane</keyword>
<sequence>MDRIIKVHYPRPDILNDRWIWKIAWRDAKKNGPRLLLFISSIVIGIAALVAINSFNNNLDADIDNQARALLGADIVLYSDDPFGEADSIFFNKLTTEQASEARFNSMAHFTVQRESRLAQITALKGNYPFYGEMETVPPFSIENFRNGNTALIDETIALQFNINVYDTVKVGELSLPVVGFVTKKPGNVKIASTFAPGIYIPFDSLKRTNLITTGSRIKYRKYFKIAEDKSVSRTLNDLKPAIRAFGFSWETIQYRKENLGKSFKNLYKFLNLLGFIALVLGCVGAASSVQIYLREKTGVIAILKCLGAPGEATFLIFFIQTIILGIIGSILGVTLGSFIQALIPYALKDFLPINLSYAISWPSILFGLFIGFVISILFSLLPLFKIKNISPILAFRANIEVLKVTKGVQKRVVFLIILTGLGLAIYQTQSIVLGAIFSAAIVFTFFILSLIARLLLFITGRLLQKKMSFVWQQSMSNLFRPNNQTLILIVVIGLGTFLISTLDVIQNGILRQVEFIGASNRSNLVLFDIQPDQKEKIDSLTQEYDLATQQLVPIITLRFQKIRNKSINEIKNDPDDDVPNGLLYWEHMVTYRDELLPTESISKGRFTPVIKNQKDSIFITVAESMASLIHVDLGDEIVFNVHGLPLKTYVGGVVKTDWQRIQNNFMFIFPAGVLERAPQYYALLAKSPDKNVTAAFQQNLARNFPNVSSLDLRIILRTLDEIIDKISFVVRFMALFSIVTGLIVLAGAISNSKYARIKENTLLRTLGALKKQLKQITIIEYAYLGLFAGATGTFLAVFASWGLSIYFFDIIFLPNFFDMAGTLAVIISSTILVGWLNTRRIIKTPPLEVLRKEV</sequence>
<keyword evidence="4 6" id="KW-1133">Transmembrane helix</keyword>
<feature type="transmembrane region" description="Helical" evidence="6">
    <location>
        <begin position="485"/>
        <end position="503"/>
    </location>
</feature>
<comment type="caution">
    <text evidence="9">The sequence shown here is derived from an EMBL/GenBank/DDBJ whole genome shotgun (WGS) entry which is preliminary data.</text>
</comment>
<organism evidence="9 10">
    <name type="scientific">Splendidivirga corallicola</name>
    <dbReference type="NCBI Taxonomy" id="3051826"/>
    <lineage>
        <taxon>Bacteria</taxon>
        <taxon>Pseudomonadati</taxon>
        <taxon>Bacteroidota</taxon>
        <taxon>Cytophagia</taxon>
        <taxon>Cytophagales</taxon>
        <taxon>Splendidivirgaceae</taxon>
        <taxon>Splendidivirga</taxon>
    </lineage>
</organism>
<name>A0ABT8KKT2_9BACT</name>
<dbReference type="InterPro" id="IPR025857">
    <property type="entry name" value="MacB_PCD"/>
</dbReference>
<feature type="transmembrane region" description="Helical" evidence="6">
    <location>
        <begin position="315"/>
        <end position="340"/>
    </location>
</feature>
<keyword evidence="2" id="KW-1003">Cell membrane</keyword>
<keyword evidence="10" id="KW-1185">Reference proteome</keyword>
<evidence type="ECO:0000256" key="4">
    <source>
        <dbReference type="ARBA" id="ARBA00022989"/>
    </source>
</evidence>
<evidence type="ECO:0000259" key="8">
    <source>
        <dbReference type="Pfam" id="PF12704"/>
    </source>
</evidence>
<evidence type="ECO:0000256" key="6">
    <source>
        <dbReference type="SAM" id="Phobius"/>
    </source>
</evidence>
<accession>A0ABT8KKT2</accession>
<proteinExistence type="predicted"/>
<evidence type="ECO:0000256" key="3">
    <source>
        <dbReference type="ARBA" id="ARBA00022692"/>
    </source>
</evidence>
<feature type="domain" description="MacB-like periplasmic core" evidence="8">
    <location>
        <begin position="36"/>
        <end position="213"/>
    </location>
</feature>
<dbReference type="Pfam" id="PF12704">
    <property type="entry name" value="MacB_PCD"/>
    <property type="match status" value="1"/>
</dbReference>
<evidence type="ECO:0000313" key="9">
    <source>
        <dbReference type="EMBL" id="MDN5201326.1"/>
    </source>
</evidence>
<feature type="transmembrane region" description="Helical" evidence="6">
    <location>
        <begin position="729"/>
        <end position="750"/>
    </location>
</feature>
<evidence type="ECO:0000259" key="7">
    <source>
        <dbReference type="Pfam" id="PF02687"/>
    </source>
</evidence>
<feature type="domain" description="ABC3 transporter permease C-terminal" evidence="7">
    <location>
        <begin position="733"/>
        <end position="847"/>
    </location>
</feature>
<gene>
    <name evidence="9" type="ORF">QQ008_08135</name>
</gene>